<comment type="caution">
    <text evidence="2">The sequence shown here is derived from an EMBL/GenBank/DDBJ whole genome shotgun (WGS) entry which is preliminary data.</text>
</comment>
<feature type="region of interest" description="Disordered" evidence="1">
    <location>
        <begin position="1"/>
        <end position="23"/>
    </location>
</feature>
<evidence type="ECO:0000256" key="1">
    <source>
        <dbReference type="SAM" id="MobiDB-lite"/>
    </source>
</evidence>
<keyword evidence="3" id="KW-1185">Reference proteome</keyword>
<evidence type="ECO:0000313" key="2">
    <source>
        <dbReference type="EMBL" id="NYG31929.1"/>
    </source>
</evidence>
<dbReference type="AlphaFoldDB" id="A0A7Y9QXS4"/>
<dbReference type="Proteomes" id="UP000518288">
    <property type="component" value="Unassembled WGS sequence"/>
</dbReference>
<dbReference type="EMBL" id="JACCFH010000001">
    <property type="protein sequence ID" value="NYG31929.1"/>
    <property type="molecule type" value="Genomic_DNA"/>
</dbReference>
<evidence type="ECO:0000313" key="3">
    <source>
        <dbReference type="Proteomes" id="UP000518288"/>
    </source>
</evidence>
<name>A0A7Y9QXS4_9BURK</name>
<dbReference type="RefSeq" id="WP_218897690.1">
    <property type="nucleotide sequence ID" value="NZ_JACCFH010000001.1"/>
</dbReference>
<organism evidence="2 3">
    <name type="scientific">Sphaerotilus montanus</name>
    <dbReference type="NCBI Taxonomy" id="522889"/>
    <lineage>
        <taxon>Bacteria</taxon>
        <taxon>Pseudomonadati</taxon>
        <taxon>Pseudomonadota</taxon>
        <taxon>Betaproteobacteria</taxon>
        <taxon>Burkholderiales</taxon>
        <taxon>Sphaerotilaceae</taxon>
        <taxon>Sphaerotilus</taxon>
    </lineage>
</organism>
<sequence>MQADTATAKPRGRRPRDRSIPRTFTPLALETRTHITTEEAAHHLNLRPQTLRAHACFETGVIRPHRIPGCSGLLWPVAEISRVLGLEVAQ</sequence>
<proteinExistence type="predicted"/>
<evidence type="ECO:0008006" key="4">
    <source>
        <dbReference type="Google" id="ProtNLM"/>
    </source>
</evidence>
<gene>
    <name evidence="2" type="ORF">BDD16_000915</name>
</gene>
<protein>
    <recommendedName>
        <fullName evidence="4">DNA-binding protein</fullName>
    </recommendedName>
</protein>
<reference evidence="2 3" key="1">
    <citation type="submission" date="2020-07" db="EMBL/GenBank/DDBJ databases">
        <title>Genomic Encyclopedia of Archaeal and Bacterial Type Strains, Phase II (KMG-II): from individual species to whole genera.</title>
        <authorList>
            <person name="Goeker M."/>
        </authorList>
    </citation>
    <scope>NUCLEOTIDE SEQUENCE [LARGE SCALE GENOMIC DNA]</scope>
    <source>
        <strain evidence="2 3">DSM 21226</strain>
    </source>
</reference>
<accession>A0A7Y9QXS4</accession>